<name>A0ACD5UR60_AVESA</name>
<reference evidence="1" key="1">
    <citation type="submission" date="2021-05" db="EMBL/GenBank/DDBJ databases">
        <authorList>
            <person name="Scholz U."/>
            <person name="Mascher M."/>
            <person name="Fiebig A."/>
        </authorList>
    </citation>
    <scope>NUCLEOTIDE SEQUENCE [LARGE SCALE GENOMIC DNA]</scope>
</reference>
<reference evidence="1" key="2">
    <citation type="submission" date="2025-09" db="UniProtKB">
        <authorList>
            <consortium name="EnsemblPlants"/>
        </authorList>
    </citation>
    <scope>IDENTIFICATION</scope>
</reference>
<sequence length="140" mass="14619">MGFSTGAAAAVLLCVALSVVAAASAEPEPHYISMEALKGTGPPSSRKLIGLFPPGFCPVQFDEKRQIDMIAKKCSGQVVPLPSCCTAFSSVACPYSDLLDDVTNGCSVELLMKIHDAVSLPATYFAMCGDSDKGLTCPIR</sequence>
<protein>
    <submittedName>
        <fullName evidence="1">Uncharacterized protein</fullName>
    </submittedName>
</protein>
<evidence type="ECO:0000313" key="1">
    <source>
        <dbReference type="EnsemblPlants" id="AVESA.00010b.r2.2CG0307760.1.CDS"/>
    </source>
</evidence>
<keyword evidence="2" id="KW-1185">Reference proteome</keyword>
<dbReference type="Proteomes" id="UP001732700">
    <property type="component" value="Chromosome 2C"/>
</dbReference>
<organism evidence="1 2">
    <name type="scientific">Avena sativa</name>
    <name type="common">Oat</name>
    <dbReference type="NCBI Taxonomy" id="4498"/>
    <lineage>
        <taxon>Eukaryota</taxon>
        <taxon>Viridiplantae</taxon>
        <taxon>Streptophyta</taxon>
        <taxon>Embryophyta</taxon>
        <taxon>Tracheophyta</taxon>
        <taxon>Spermatophyta</taxon>
        <taxon>Magnoliopsida</taxon>
        <taxon>Liliopsida</taxon>
        <taxon>Poales</taxon>
        <taxon>Poaceae</taxon>
        <taxon>BOP clade</taxon>
        <taxon>Pooideae</taxon>
        <taxon>Poodae</taxon>
        <taxon>Poeae</taxon>
        <taxon>Poeae Chloroplast Group 1 (Aveneae type)</taxon>
        <taxon>Aveninae</taxon>
        <taxon>Avena</taxon>
    </lineage>
</organism>
<evidence type="ECO:0000313" key="2">
    <source>
        <dbReference type="Proteomes" id="UP001732700"/>
    </source>
</evidence>
<dbReference type="EnsemblPlants" id="AVESA.00010b.r2.2CG0307760.1">
    <property type="protein sequence ID" value="AVESA.00010b.r2.2CG0307760.1.CDS"/>
    <property type="gene ID" value="AVESA.00010b.r2.2CG0307760"/>
</dbReference>
<accession>A0ACD5UR60</accession>
<proteinExistence type="predicted"/>